<evidence type="ECO:0008006" key="3">
    <source>
        <dbReference type="Google" id="ProtNLM"/>
    </source>
</evidence>
<name>J0P935_9BACT</name>
<proteinExistence type="predicted"/>
<gene>
    <name evidence="1" type="ORF">SapgrDRAFT_2422</name>
</gene>
<accession>J0P935</accession>
<dbReference type="Pfam" id="PF13573">
    <property type="entry name" value="SprB"/>
    <property type="match status" value="23"/>
</dbReference>
<sequence>MGFDLTYSCVGPNQYQVTLKAYRDCDGASLGSSFNINYQSASCGISGSLSLNRLSVTDITPLCPSATSVCSGGSTLGVEAHVYQGTLNLPTACNDWVLSSSSCCRNNAITNLSGPGSNSIYVETSLDNTISPCNSSPVFASDPTPFSCTGQQVTFQQLANDVDNDSLVYSLTECQTAAGVNVTYAGGFSGPSPLDVPISLDPTTGEISFTANNPQIAVICVLVEEYRNGVKVGEIVRDMQFVIQNCSNQLPTVSGLNGSTTVFDTLLCANSPLCFDILGDDANLGDNITMTVTNAIPGASFTQQMVNGELVGTFCWTPTDADVGSHTFALLIEDDACPLPGQNSKAYTINILPNPNDPVNAGPDVQLCLGDTATLNASTTASNVDYFEWTPNFSLGTPNQASTTAFPTTNTNYTVTLHYTDGCSSSDQLQLDVLEAPQAAITPAYASVCSGASFLLTGVSDVAGSTFEWFDPSMASLGQGNVSGTASTISVSVPTAAGIYEYTLAVTNSATGCVRMATAELEVGTPPAIANCVNIYVSPTGTAAAAGTQADPTSLEEALSRAACNNSVLKLAIGTYNMDDPLFLSSFMTVEGGFDPANAWEKTSLAGATTINRTTANPEGPAGSQRLVTFYANSNTGFRLQDLTITTDDANQSGMSTYGVHLTSCSDYDIVRTQIRAGNAGDGADGADGADGVNGGNGGNGVTGDDDGCVQHNGGAAGSSACCLGGQGGGNGQADCGSRDGQNGAPGGCGAAAGGAGKNNQCDFSGCSNDSDGSCSGKEMDGCDGANGVNGVAGTNGVNGSLGSHAAGFFATGASGTSGTAGTNGTGGGGGGGGAAEEGSFCNNGSGSSGAGGGGGGCGGEAGVGGTSGGASFGLYLYLNGANGRLNQSNVLAGSAGAAGLGGDGGAAGTGGTGGTGGATACSIGGGGDGGDGGSGGLGGDGGDGFPGEAAAIHLAGGTALSTNVSSFDLAAQPVILAQNVNCINTPMSFEAPATATGAGVTSWNFDPVTGAATPVTSTDNPANLVYTNLDRYTVEHAGDSYEGFHNVSFSVTRPEILVAGATALGADTFQLCQGDFASFESLQNADTYNWGFNGAIPNPGSVMSTSYTQFNVAGFYTITLSIFTDCCGLSTEDTVYLYVDPVPQATGSGDVTICSGENTTLSLTGLTATDSVVWSPSTGILSSTANSITVAPSSTQSYTATILSVVDHSGVQVLSCPQSVDFEVTIDANPIINFTNTDPLCNNNGQIDATATGGTAYDFSWSTGQVDNAVGSSSLLTIPTGVYYLTVTESTTGCTSIDSSYLYPAPTAPVVFLQSSTQAGCSANDGSAAVAGTGGSAPYSFLWSNGGTTASQSNLAPGNYCVTMTDNNGCTSSICLDIVRPDQLQMAVVSQAGPACGTLGAIEVEALGGTAAYTYDWSNGETTAAITGLNSGTYGVTITDANGCTADTSLAITASSNPPVLALNEVTPIACHSDSATLATGTTQGTAPYTYTWTGGSSFLFSSSADTAYNAAAGTYNLIVEDAAGCRDTANIVVTEPAALTVTTAATDVSCHAGNDGSLATTVAGGTGTYTYIWDDASAQTTATASNLIAGTYCVTITDANGCSITDCGTVTEPAQPLSATLATTNASCNGFADASVAATATGGTGVYTYIWDDASAQTTATASNLTAGTYCVTITDANGCTFTDCETVTEPTAIQTVMSGTNLSCAGDNSGTATVTVSNGTLPYTYVWDDASAQTTATATGLAAGTYTVTVTDANACSITDQQVVAEPAALTATTSATDVNCNAGTGGTATVVAAGGTTPYTYVWDDASSQTTTTATALSAATYTVTITDANNCSITATATVNEPTALAATSSTVAVNCFGGNDGAATVTATGGITPYTYVWNDASAQTTATASNLIAGTYTVTITDGNSCNLVTTATVAEPAAALNATLSGTDPACAATATGQASAVATGGTPPYSYLWSDGQTTPTTSNLLAAGNYCVTVTDANGCTFTDCITLTDPLAIQLAATVSAVSCNAGNDGEIALTASAGTAPFSYNWSNGATTATNSNLVAGTYCVTVTDNNGCAIDSCFIITEPTVLATAAMLAANPSCFAGSDGTLEATVTGGTQPYSYLWSDNQTSNPATNLAAAAYSVTITDANGCVVVDNGTLVDPAPIQINFSAVDVICFGGTDGSASASAVGGVTPYNYNWSNGATTSQISNLAAGSYDLTLTDATGCTNTASVAVGQPATAVQANILSITQPGCAGDSTGMIDADAQGGTPNYTFSWSTGETTEDLFNLGAGTYTLLATDSRGCSDTAVAVLLQPAPIVMTVQQYSNFNGAAISCPGAADGAAQVTASGGIAPYTYAWSGAQAQNGTIASNLAAGTYAVTVTDASGCTAIDSISLADPVPLDATIQQVNVFCANDCDGQIIATAVSGTGTLGVNGYEYRILGPGQTGNVFSSNNNFTGLCVGTYTVEVRDGNNCVLPISVTITEPTAIQFSLSATDVSCAGGSDGTASVSASGGTPPYSYNWDNGMTGTTITGLMAGTYELTVTDANGCDMVSTTEVEEPAVLTASMSANAPSCNGSTDGNATVSVQGGTMPYTYFWSDGQGTATAVGLSAGTHSVTITDANACELVESIVIGEPSLLSTTITTNTAACAGANSGSATAIPTGGTAPYTYLWSDGQTTATAMNLAPGAYSVVVVDSQGCSVTEQVLLQNPDPVVLSFVSSSNPSCNGDQNGTATVVASGGNAPYSYLWPNGETTATATSLGAGVNTVTATDANGCSTTLDVNMVEPAALVVDTIRMTAVNCKGGADGTATVFLSGGTLPYSFAWSNGMTGQSISGLAAGTYVVSVTDANGCVTNSQIIVSEPASELVATLNTADALCFGGASGQITAIVSGGTPNSNGDYTYAWSNGASSDVNSNLSVGSYSVTITDANGCFLVRTATVNESSGISSQIVNVTDASCTGSADGSAQVTASGGTGTLSYQWSDPLGQTTNVATGLSAGTYYVSVTDLNGCTQVDTAVVEEALALSVTVAIDDVDCYGASTGAISITNSNEPLQASYWSNGVVGTSITALAAGQYGVVVQSISGCVDSFSYLVGQPAELELSLNQVRAVDCYNNSTGALGATVAGGTSPYNYLWSNGALTPSLDSIAAGNYTLNVEDANGCKVDTSISLANPTEVGIGNLSITGAACVGDANGSIQLDGTGGSTLLGSYTYSLDSLTFQGGNLFVGLEAGIYPLYVQDNNGCLFDTLVTVEAADPFFMTSFGPALDSGEVEYVLEYGDTLTLFADLNDTTAASWWWTEINAGALVDSSLETSLTPYESGIYQFTAMNASGCMQDSTIVVKMEKPRNAAAPTAFTPNSDGNNDRFFVQGDEKVEQVLVFRVYDRWGELVYEGLDLDPNDPQQGWDGSFKGKPMNSGVYAWYAEVLYIDGETEVIHGAVNLLR</sequence>
<dbReference type="Gene3D" id="2.60.40.740">
    <property type="match status" value="18"/>
</dbReference>
<dbReference type="InterPro" id="IPR035986">
    <property type="entry name" value="PKD_dom_sf"/>
</dbReference>
<protein>
    <recommendedName>
        <fullName evidence="3">PKD domain-containing protein</fullName>
    </recommendedName>
</protein>
<evidence type="ECO:0000313" key="1">
    <source>
        <dbReference type="EMBL" id="EJF54082.1"/>
    </source>
</evidence>
<dbReference type="Pfam" id="PF13585">
    <property type="entry name" value="CHU_C"/>
    <property type="match status" value="1"/>
</dbReference>
<dbReference type="NCBIfam" id="TIGR04131">
    <property type="entry name" value="Bac_Flav_CTERM"/>
    <property type="match status" value="1"/>
</dbReference>
<dbReference type="EMBL" id="JH719942">
    <property type="protein sequence ID" value="EJF54082.1"/>
    <property type="molecule type" value="Genomic_DNA"/>
</dbReference>
<reference evidence="2" key="1">
    <citation type="journal article" date="2012" name="Stand. Genomic Sci.">
        <title>Permanent draft genome sequence of the gliding predator Saprospira grandis strain Sa g1 (= HR1).</title>
        <authorList>
            <person name="Mavromatis K."/>
            <person name="Chertkov O."/>
            <person name="Lapidus A."/>
            <person name="Nolan M."/>
            <person name="Lucas S."/>
            <person name="Tice H."/>
            <person name="Del Rio T.G."/>
            <person name="Cheng J.F."/>
            <person name="Han C."/>
            <person name="Tapia R."/>
            <person name="Bruce D."/>
            <person name="Goodwin L.A."/>
            <person name="Pitluck S."/>
            <person name="Huntemann M."/>
            <person name="Liolios K."/>
            <person name="Pagani I."/>
            <person name="Ivanova N."/>
            <person name="Mikhailova N."/>
            <person name="Pati A."/>
            <person name="Chen A."/>
            <person name="Palaniappan K."/>
            <person name="Land M."/>
            <person name="Brambilla E.M."/>
            <person name="Rohde M."/>
            <person name="Spring S."/>
            <person name="Goker M."/>
            <person name="Detter J.C."/>
            <person name="Bristow J."/>
            <person name="Eisen J.A."/>
            <person name="Markowitz V."/>
            <person name="Hugenholtz P."/>
            <person name="Kyrpides N.C."/>
            <person name="Klenk H.P."/>
            <person name="Woyke T."/>
        </authorList>
    </citation>
    <scope>NUCLEOTIDE SEQUENCE [LARGE SCALE GENOMIC DNA]</scope>
    <source>
        <strain evidence="2">DSM 2844</strain>
    </source>
</reference>
<dbReference type="HOGENOM" id="CLU_225438_0_0_10"/>
<dbReference type="InterPro" id="IPR026341">
    <property type="entry name" value="T9SS_type_B"/>
</dbReference>
<organism evidence="1 2">
    <name type="scientific">Saprospira grandis DSM 2844</name>
    <dbReference type="NCBI Taxonomy" id="694433"/>
    <lineage>
        <taxon>Bacteria</taxon>
        <taxon>Pseudomonadati</taxon>
        <taxon>Bacteroidota</taxon>
        <taxon>Saprospiria</taxon>
        <taxon>Saprospirales</taxon>
        <taxon>Saprospiraceae</taxon>
        <taxon>Saprospira</taxon>
    </lineage>
</organism>
<dbReference type="InterPro" id="IPR025667">
    <property type="entry name" value="SprB_repeat"/>
</dbReference>
<dbReference type="SUPFAM" id="SSF49299">
    <property type="entry name" value="PKD domain"/>
    <property type="match status" value="1"/>
</dbReference>
<evidence type="ECO:0000313" key="2">
    <source>
        <dbReference type="Proteomes" id="UP000005113"/>
    </source>
</evidence>
<dbReference type="Proteomes" id="UP000005113">
    <property type="component" value="Unassembled WGS sequence"/>
</dbReference>